<dbReference type="SUPFAM" id="SSF54060">
    <property type="entry name" value="His-Me finger endonucleases"/>
    <property type="match status" value="1"/>
</dbReference>
<protein>
    <recommendedName>
        <fullName evidence="8">Endonuclease</fullName>
    </recommendedName>
</protein>
<dbReference type="InterPro" id="IPR044925">
    <property type="entry name" value="His-Me_finger_sf"/>
</dbReference>
<keyword evidence="2" id="KW-0255">Endonuclease</keyword>
<dbReference type="InterPro" id="IPR003611">
    <property type="entry name" value="NUMOD3"/>
</dbReference>
<evidence type="ECO:0000256" key="1">
    <source>
        <dbReference type="ARBA" id="ARBA00022722"/>
    </source>
</evidence>
<dbReference type="GO" id="GO:0004519">
    <property type="term" value="F:endonuclease activity"/>
    <property type="evidence" value="ECO:0007669"/>
    <property type="project" value="UniProtKB-KW"/>
</dbReference>
<accession>A0A413NKU6</accession>
<dbReference type="GO" id="GO:0003677">
    <property type="term" value="F:DNA binding"/>
    <property type="evidence" value="ECO:0007669"/>
    <property type="project" value="InterPro"/>
</dbReference>
<feature type="domain" description="NUMOD4" evidence="5">
    <location>
        <begin position="17"/>
        <end position="64"/>
    </location>
</feature>
<feature type="domain" description="Nuclease associated modular" evidence="4">
    <location>
        <begin position="135"/>
        <end position="152"/>
    </location>
</feature>
<gene>
    <name evidence="6" type="ORF">DW986_07150</name>
</gene>
<dbReference type="InterPro" id="IPR003647">
    <property type="entry name" value="Intron_nuc_1_rpt"/>
</dbReference>
<dbReference type="AlphaFoldDB" id="A0A413NKU6"/>
<proteinExistence type="predicted"/>
<dbReference type="GO" id="GO:0016788">
    <property type="term" value="F:hydrolase activity, acting on ester bonds"/>
    <property type="evidence" value="ECO:0007669"/>
    <property type="project" value="InterPro"/>
</dbReference>
<dbReference type="Proteomes" id="UP000285173">
    <property type="component" value="Unassembled WGS sequence"/>
</dbReference>
<dbReference type="Gene3D" id="1.10.10.10">
    <property type="entry name" value="Winged helix-like DNA-binding domain superfamily/Winged helix DNA-binding domain"/>
    <property type="match status" value="1"/>
</dbReference>
<evidence type="ECO:0008006" key="8">
    <source>
        <dbReference type="Google" id="ProtNLM"/>
    </source>
</evidence>
<dbReference type="Pfam" id="PF07460">
    <property type="entry name" value="NUMOD3"/>
    <property type="match status" value="1"/>
</dbReference>
<organism evidence="6 7">
    <name type="scientific">Parabacteroides merdae</name>
    <dbReference type="NCBI Taxonomy" id="46503"/>
    <lineage>
        <taxon>Bacteria</taxon>
        <taxon>Pseudomonadati</taxon>
        <taxon>Bacteroidota</taxon>
        <taxon>Bacteroidia</taxon>
        <taxon>Bacteroidales</taxon>
        <taxon>Tannerellaceae</taxon>
        <taxon>Parabacteroides</taxon>
    </lineage>
</organism>
<dbReference type="SUPFAM" id="SSF64496">
    <property type="entry name" value="DNA-binding domain of intron-encoded endonucleases"/>
    <property type="match status" value="1"/>
</dbReference>
<comment type="caution">
    <text evidence="6">The sequence shown here is derived from an EMBL/GenBank/DDBJ whole genome shotgun (WGS) entry which is preliminary data.</text>
</comment>
<name>A0A413NKU6_9BACT</name>
<dbReference type="SMART" id="SM00497">
    <property type="entry name" value="IENR1"/>
    <property type="match status" value="1"/>
</dbReference>
<evidence type="ECO:0000259" key="4">
    <source>
        <dbReference type="Pfam" id="PF07460"/>
    </source>
</evidence>
<reference evidence="6 7" key="1">
    <citation type="submission" date="2018-08" db="EMBL/GenBank/DDBJ databases">
        <title>A genome reference for cultivated species of the human gut microbiota.</title>
        <authorList>
            <person name="Zou Y."/>
            <person name="Xue W."/>
            <person name="Luo G."/>
        </authorList>
    </citation>
    <scope>NUCLEOTIDE SEQUENCE [LARGE SCALE GENOMIC DNA]</scope>
    <source>
        <strain evidence="6 7">AM50-15</strain>
    </source>
</reference>
<dbReference type="Gene3D" id="3.90.75.20">
    <property type="match status" value="1"/>
</dbReference>
<evidence type="ECO:0000313" key="7">
    <source>
        <dbReference type="Proteomes" id="UP000285173"/>
    </source>
</evidence>
<dbReference type="InterPro" id="IPR036388">
    <property type="entry name" value="WH-like_DNA-bd_sf"/>
</dbReference>
<sequence>MEEFIMTARGLRNNNDEWRDIPGYEGLYQVSSVGNVKSLPKYRSKTDRILKGYIDKDGYVKVRLCPNQKERKSYFVHRLVAIAFINNDECLPEVDHLNTIKNDNRVENLKWCNHKMNVNNKITLKKKSESRKGVKFSPETIRKMSDAKKGKKLHPDVLAQLVERNKKPVAMLDYEGNTIAVFKSIKEAGAITGVNPKRISDVCLNKRNRAGGYKWKRA</sequence>
<evidence type="ECO:0000256" key="2">
    <source>
        <dbReference type="ARBA" id="ARBA00022759"/>
    </source>
</evidence>
<evidence type="ECO:0000256" key="3">
    <source>
        <dbReference type="ARBA" id="ARBA00022801"/>
    </source>
</evidence>
<keyword evidence="3" id="KW-0378">Hydrolase</keyword>
<evidence type="ECO:0000313" key="6">
    <source>
        <dbReference type="EMBL" id="RGZ49120.1"/>
    </source>
</evidence>
<dbReference type="InterPro" id="IPR010902">
    <property type="entry name" value="NUMOD4"/>
</dbReference>
<keyword evidence="1" id="KW-0540">Nuclease</keyword>
<dbReference type="Pfam" id="PF07463">
    <property type="entry name" value="NUMOD4"/>
    <property type="match status" value="1"/>
</dbReference>
<evidence type="ECO:0000259" key="5">
    <source>
        <dbReference type="Pfam" id="PF07463"/>
    </source>
</evidence>
<dbReference type="EMBL" id="QSEF01000008">
    <property type="protein sequence ID" value="RGZ49120.1"/>
    <property type="molecule type" value="Genomic_DNA"/>
</dbReference>